<dbReference type="EMBL" id="KZ293693">
    <property type="protein sequence ID" value="PBK85078.1"/>
    <property type="molecule type" value="Genomic_DNA"/>
</dbReference>
<feature type="compositionally biased region" description="Basic and acidic residues" evidence="1">
    <location>
        <begin position="64"/>
        <end position="75"/>
    </location>
</feature>
<name>A0A2H3D2S2_ARMGA</name>
<feature type="compositionally biased region" description="Basic and acidic residues" evidence="1">
    <location>
        <begin position="127"/>
        <end position="140"/>
    </location>
</feature>
<dbReference type="OrthoDB" id="10438145at2759"/>
<dbReference type="Proteomes" id="UP000217790">
    <property type="component" value="Unassembled WGS sequence"/>
</dbReference>
<proteinExistence type="predicted"/>
<feature type="compositionally biased region" description="Low complexity" evidence="1">
    <location>
        <begin position="10"/>
        <end position="23"/>
    </location>
</feature>
<sequence length="439" mass="48730">MLTAKGTTRSSTQVKSKLSASSSPAKRGFMTSIQLEICFYFVSQRGQQEVIVISTDDDGDKEEEVTKSATKDRGRAARSPFINSDTYYEPVRRHGRSVDTDDVSIPDIKASKSSREKSPKKRSGGRGQHEDMDSSEHGEESELDVTSKKSKKKGKEISFGVPELVKGDIPLFGSEFSDPPDPIIAEQHSAFPWARDVVPVPFAAVMKYRHTPCSVLNVLENTSEHVGKMYVDVLNFTHTEKIVNPSRCNPCDFSLSTNLPTGPATGPGSDCHVISQLTGEPIVFIFTGFLSEISWLVDPLHKNANTQYNVLVVHQISFEVPQAEFQLFMSFTSYLLNHHQHPDNPRSLTLQLLPPSENCSWSSITFAAPRKGAVRSGGGQMNSFQCCALAQSLQKGKVKAKDWIVPMEIRSFEDGIPIYDVRKDEDFVFNSIHLDNIPN</sequence>
<protein>
    <submittedName>
        <fullName evidence="2">Uncharacterized protein</fullName>
    </submittedName>
</protein>
<accession>A0A2H3D2S2</accession>
<evidence type="ECO:0000256" key="1">
    <source>
        <dbReference type="SAM" id="MobiDB-lite"/>
    </source>
</evidence>
<evidence type="ECO:0000313" key="2">
    <source>
        <dbReference type="EMBL" id="PBK85078.1"/>
    </source>
</evidence>
<organism evidence="2 3">
    <name type="scientific">Armillaria gallica</name>
    <name type="common">Bulbous honey fungus</name>
    <name type="synonym">Armillaria bulbosa</name>
    <dbReference type="NCBI Taxonomy" id="47427"/>
    <lineage>
        <taxon>Eukaryota</taxon>
        <taxon>Fungi</taxon>
        <taxon>Dikarya</taxon>
        <taxon>Basidiomycota</taxon>
        <taxon>Agaricomycotina</taxon>
        <taxon>Agaricomycetes</taxon>
        <taxon>Agaricomycetidae</taxon>
        <taxon>Agaricales</taxon>
        <taxon>Marasmiineae</taxon>
        <taxon>Physalacriaceae</taxon>
        <taxon>Armillaria</taxon>
    </lineage>
</organism>
<dbReference type="AlphaFoldDB" id="A0A2H3D2S2"/>
<evidence type="ECO:0000313" key="3">
    <source>
        <dbReference type="Proteomes" id="UP000217790"/>
    </source>
</evidence>
<keyword evidence="3" id="KW-1185">Reference proteome</keyword>
<feature type="region of interest" description="Disordered" evidence="1">
    <location>
        <begin position="1"/>
        <end position="25"/>
    </location>
</feature>
<gene>
    <name evidence="2" type="ORF">ARMGADRAFT_1087747</name>
</gene>
<feature type="compositionally biased region" description="Basic and acidic residues" evidence="1">
    <location>
        <begin position="90"/>
        <end position="99"/>
    </location>
</feature>
<dbReference type="InParanoid" id="A0A2H3D2S2"/>
<feature type="region of interest" description="Disordered" evidence="1">
    <location>
        <begin position="53"/>
        <end position="154"/>
    </location>
</feature>
<reference evidence="3" key="1">
    <citation type="journal article" date="2017" name="Nat. Ecol. Evol.">
        <title>Genome expansion and lineage-specific genetic innovations in the forest pathogenic fungi Armillaria.</title>
        <authorList>
            <person name="Sipos G."/>
            <person name="Prasanna A.N."/>
            <person name="Walter M.C."/>
            <person name="O'Connor E."/>
            <person name="Balint B."/>
            <person name="Krizsan K."/>
            <person name="Kiss B."/>
            <person name="Hess J."/>
            <person name="Varga T."/>
            <person name="Slot J."/>
            <person name="Riley R."/>
            <person name="Boka B."/>
            <person name="Rigling D."/>
            <person name="Barry K."/>
            <person name="Lee J."/>
            <person name="Mihaltcheva S."/>
            <person name="LaButti K."/>
            <person name="Lipzen A."/>
            <person name="Waldron R."/>
            <person name="Moloney N.M."/>
            <person name="Sperisen C."/>
            <person name="Kredics L."/>
            <person name="Vagvoelgyi C."/>
            <person name="Patrignani A."/>
            <person name="Fitzpatrick D."/>
            <person name="Nagy I."/>
            <person name="Doyle S."/>
            <person name="Anderson J.B."/>
            <person name="Grigoriev I.V."/>
            <person name="Gueldener U."/>
            <person name="Muensterkoetter M."/>
            <person name="Nagy L.G."/>
        </authorList>
    </citation>
    <scope>NUCLEOTIDE SEQUENCE [LARGE SCALE GENOMIC DNA]</scope>
    <source>
        <strain evidence="3">Ar21-2</strain>
    </source>
</reference>